<gene>
    <name evidence="1" type="ORF">AWB77_04623</name>
</gene>
<organism evidence="1 2">
    <name type="scientific">Caballeronia fortuita</name>
    <dbReference type="NCBI Taxonomy" id="1777138"/>
    <lineage>
        <taxon>Bacteria</taxon>
        <taxon>Pseudomonadati</taxon>
        <taxon>Pseudomonadota</taxon>
        <taxon>Betaproteobacteria</taxon>
        <taxon>Burkholderiales</taxon>
        <taxon>Burkholderiaceae</taxon>
        <taxon>Caballeronia</taxon>
    </lineage>
</organism>
<accession>A0A158CW51</accession>
<dbReference type="OrthoDB" id="9130074at2"/>
<dbReference type="EMBL" id="FCNX02000012">
    <property type="protein sequence ID" value="SAK86568.1"/>
    <property type="molecule type" value="Genomic_DNA"/>
</dbReference>
<evidence type="ECO:0000313" key="1">
    <source>
        <dbReference type="EMBL" id="SAK86568.1"/>
    </source>
</evidence>
<dbReference type="AlphaFoldDB" id="A0A158CW51"/>
<evidence type="ECO:0000313" key="2">
    <source>
        <dbReference type="Proteomes" id="UP000054903"/>
    </source>
</evidence>
<reference evidence="1" key="1">
    <citation type="submission" date="2016-01" db="EMBL/GenBank/DDBJ databases">
        <authorList>
            <person name="Peeters C."/>
        </authorList>
    </citation>
    <scope>NUCLEOTIDE SEQUENCE</scope>
    <source>
        <strain evidence="1">LMG 29320</strain>
    </source>
</reference>
<dbReference type="Proteomes" id="UP000054903">
    <property type="component" value="Unassembled WGS sequence"/>
</dbReference>
<proteinExistence type="predicted"/>
<name>A0A158CW51_9BURK</name>
<protein>
    <submittedName>
        <fullName evidence="1">Uncharacterized protein</fullName>
    </submittedName>
</protein>
<keyword evidence="2" id="KW-1185">Reference proteome</keyword>
<comment type="caution">
    <text evidence="1">The sequence shown here is derived from an EMBL/GenBank/DDBJ whole genome shotgun (WGS) entry which is preliminary data.</text>
</comment>
<dbReference type="RefSeq" id="WP_063936545.1">
    <property type="nucleotide sequence ID" value="NZ_FCNX02000012.1"/>
</dbReference>
<sequence>MRNYLCAMLLLAHAVGVRADERFHSAGHRWPQVYDASGQWVGGLESFGGVSGVRVIAGDAATIVPIARTSDAYGNQSATDFTWATSSSAEFTSTDCSGDPVVVPSGGPRPSIAVRQGNDVTVYIAAEGPTQNFAARSVLLVVPAGCVANQTPVTVTGFAVGATIPVSKLHPGALTIGF</sequence>